<proteinExistence type="predicted"/>
<reference evidence="2 3" key="1">
    <citation type="journal article" date="2017" name="Environ. Microbiol.">
        <title>Decay of the glycolytic pathway and adaptation to intranuclear parasitism within Enterocytozoonidae microsporidia.</title>
        <authorList>
            <person name="Wiredu Boakye D."/>
            <person name="Jaroenlak P."/>
            <person name="Prachumwat A."/>
            <person name="Williams T.A."/>
            <person name="Bateman K.S."/>
            <person name="Itsathitphaisarn O."/>
            <person name="Sritunyalucksana K."/>
            <person name="Paszkiewicz K.H."/>
            <person name="Moore K.A."/>
            <person name="Stentiford G.D."/>
            <person name="Williams B.A."/>
        </authorList>
    </citation>
    <scope>NUCLEOTIDE SEQUENCE [LARGE SCALE GENOMIC DNA]</scope>
    <source>
        <strain evidence="3">canceri</strain>
    </source>
</reference>
<dbReference type="InterPro" id="IPR031547">
    <property type="entry name" value="DUF5089"/>
</dbReference>
<dbReference type="Pfam" id="PF17002">
    <property type="entry name" value="DUF5089"/>
    <property type="match status" value="1"/>
</dbReference>
<accession>A0A1X0QHP7</accession>
<dbReference type="VEuPathDB" id="MicrosporidiaDB:A0H76_1066"/>
<name>A0A1X0QHP7_9MICR</name>
<feature type="compositionally biased region" description="Low complexity" evidence="1">
    <location>
        <begin position="39"/>
        <end position="49"/>
    </location>
</feature>
<organism evidence="2 3">
    <name type="scientific">Hepatospora eriocheir</name>
    <dbReference type="NCBI Taxonomy" id="1081669"/>
    <lineage>
        <taxon>Eukaryota</taxon>
        <taxon>Fungi</taxon>
        <taxon>Fungi incertae sedis</taxon>
        <taxon>Microsporidia</taxon>
        <taxon>Hepatosporidae</taxon>
        <taxon>Hepatospora</taxon>
    </lineage>
</organism>
<dbReference type="AlphaFoldDB" id="A0A1X0QHP7"/>
<evidence type="ECO:0000256" key="1">
    <source>
        <dbReference type="SAM" id="MobiDB-lite"/>
    </source>
</evidence>
<feature type="region of interest" description="Disordered" evidence="1">
    <location>
        <begin position="1"/>
        <end position="120"/>
    </location>
</feature>
<feature type="compositionally biased region" description="Basic and acidic residues" evidence="1">
    <location>
        <begin position="80"/>
        <end position="97"/>
    </location>
</feature>
<evidence type="ECO:0000313" key="3">
    <source>
        <dbReference type="Proteomes" id="UP000192501"/>
    </source>
</evidence>
<sequence length="120" mass="13780">MGFTFPGWNKVKGWARTNTAEDKEIEQLSNQKAEQNQQSDPSESSNLESSKTEDEYVEGAKQTDKELKGILGNLKSINAETEKQRKLGEEQRTDLQDINRVNEYSKKTQEKTDEKLKKNL</sequence>
<evidence type="ECO:0008006" key="4">
    <source>
        <dbReference type="Google" id="ProtNLM"/>
    </source>
</evidence>
<gene>
    <name evidence="2" type="ORF">A0H76_1066</name>
</gene>
<evidence type="ECO:0000313" key="2">
    <source>
        <dbReference type="EMBL" id="ORD99308.1"/>
    </source>
</evidence>
<dbReference type="Proteomes" id="UP000192501">
    <property type="component" value="Unassembled WGS sequence"/>
</dbReference>
<protein>
    <recommendedName>
        <fullName evidence="4">t-SNARE coiled-coil homology domain-containing protein</fullName>
    </recommendedName>
</protein>
<feature type="compositionally biased region" description="Polar residues" evidence="1">
    <location>
        <begin position="27"/>
        <end position="38"/>
    </location>
</feature>
<dbReference type="VEuPathDB" id="MicrosporidiaDB:HERIO_2363"/>
<dbReference type="EMBL" id="LTAI01000234">
    <property type="protein sequence ID" value="ORD99308.1"/>
    <property type="molecule type" value="Genomic_DNA"/>
</dbReference>
<comment type="caution">
    <text evidence="2">The sequence shown here is derived from an EMBL/GenBank/DDBJ whole genome shotgun (WGS) entry which is preliminary data.</text>
</comment>
<feature type="compositionally biased region" description="Basic and acidic residues" evidence="1">
    <location>
        <begin position="103"/>
        <end position="120"/>
    </location>
</feature>